<organism evidence="6 7">
    <name type="scientific">Arctia plantaginis</name>
    <name type="common">Wood tiger moth</name>
    <name type="synonym">Phalaena plantaginis</name>
    <dbReference type="NCBI Taxonomy" id="874455"/>
    <lineage>
        <taxon>Eukaryota</taxon>
        <taxon>Metazoa</taxon>
        <taxon>Ecdysozoa</taxon>
        <taxon>Arthropoda</taxon>
        <taxon>Hexapoda</taxon>
        <taxon>Insecta</taxon>
        <taxon>Pterygota</taxon>
        <taxon>Neoptera</taxon>
        <taxon>Endopterygota</taxon>
        <taxon>Lepidoptera</taxon>
        <taxon>Glossata</taxon>
        <taxon>Ditrysia</taxon>
        <taxon>Noctuoidea</taxon>
        <taxon>Erebidae</taxon>
        <taxon>Arctiinae</taxon>
        <taxon>Arctia</taxon>
    </lineage>
</organism>
<dbReference type="OrthoDB" id="1431247at2759"/>
<accession>A0A8S1A8F9</accession>
<dbReference type="GO" id="GO:0042026">
    <property type="term" value="P:protein refolding"/>
    <property type="evidence" value="ECO:0007669"/>
    <property type="project" value="TreeGrafter"/>
</dbReference>
<name>A0A8S1A8F9_ARCPL</name>
<dbReference type="CDD" id="cd06526">
    <property type="entry name" value="metazoan_ACD"/>
    <property type="match status" value="1"/>
</dbReference>
<dbReference type="InterPro" id="IPR008978">
    <property type="entry name" value="HSP20-like_chaperone"/>
</dbReference>
<sequence>MPTTFNTDKDKFEVKIDVQQFRPDEIAVRTSRGYLIVEARHEEKEDGLGYVEREFIRKYELPQGAIPENVFSQISSEGVLTVTAPRQVTSSGNDPGGTNTFIESLKRLSKSSMSSENEEPCQGNCFQK</sequence>
<feature type="domain" description="SHSP" evidence="5">
    <location>
        <begin position="1"/>
        <end position="105"/>
    </location>
</feature>
<evidence type="ECO:0000256" key="3">
    <source>
        <dbReference type="RuleBase" id="RU003616"/>
    </source>
</evidence>
<evidence type="ECO:0000313" key="7">
    <source>
        <dbReference type="Proteomes" id="UP000494106"/>
    </source>
</evidence>
<evidence type="ECO:0000313" key="6">
    <source>
        <dbReference type="EMBL" id="CAB3242768.1"/>
    </source>
</evidence>
<comment type="similarity">
    <text evidence="2 3">Belongs to the small heat shock protein (HSP20) family.</text>
</comment>
<proteinExistence type="inferred from homology"/>
<dbReference type="AlphaFoldDB" id="A0A8S1A8F9"/>
<keyword evidence="7" id="KW-1185">Reference proteome</keyword>
<keyword evidence="1" id="KW-0346">Stress response</keyword>
<evidence type="ECO:0000256" key="4">
    <source>
        <dbReference type="SAM" id="MobiDB-lite"/>
    </source>
</evidence>
<feature type="region of interest" description="Disordered" evidence="4">
    <location>
        <begin position="108"/>
        <end position="128"/>
    </location>
</feature>
<dbReference type="PROSITE" id="PS01031">
    <property type="entry name" value="SHSP"/>
    <property type="match status" value="1"/>
</dbReference>
<dbReference type="InterPro" id="IPR002068">
    <property type="entry name" value="A-crystallin/Hsp20_dom"/>
</dbReference>
<dbReference type="SUPFAM" id="SSF49764">
    <property type="entry name" value="HSP20-like chaperones"/>
    <property type="match status" value="1"/>
</dbReference>
<comment type="caution">
    <text evidence="6">The sequence shown here is derived from an EMBL/GenBank/DDBJ whole genome shotgun (WGS) entry which is preliminary data.</text>
</comment>
<dbReference type="PRINTS" id="PR00299">
    <property type="entry name" value="ACRYSTALLIN"/>
</dbReference>
<dbReference type="InterPro" id="IPR001436">
    <property type="entry name" value="Alpha-crystallin/sHSP_animal"/>
</dbReference>
<dbReference type="GO" id="GO:0009408">
    <property type="term" value="P:response to heat"/>
    <property type="evidence" value="ECO:0007669"/>
    <property type="project" value="TreeGrafter"/>
</dbReference>
<dbReference type="EMBL" id="CADEBC010000518">
    <property type="protein sequence ID" value="CAB3242768.1"/>
    <property type="molecule type" value="Genomic_DNA"/>
</dbReference>
<protein>
    <recommendedName>
        <fullName evidence="5">SHSP domain-containing protein</fullName>
    </recommendedName>
</protein>
<dbReference type="Pfam" id="PF00011">
    <property type="entry name" value="HSP20"/>
    <property type="match status" value="1"/>
</dbReference>
<gene>
    <name evidence="6" type="ORF">APLA_LOCUS9204</name>
</gene>
<dbReference type="Proteomes" id="UP000494106">
    <property type="component" value="Unassembled WGS sequence"/>
</dbReference>
<dbReference type="Gene3D" id="2.60.40.790">
    <property type="match status" value="1"/>
</dbReference>
<evidence type="ECO:0000256" key="1">
    <source>
        <dbReference type="ARBA" id="ARBA00023016"/>
    </source>
</evidence>
<dbReference type="PANTHER" id="PTHR45640:SF13">
    <property type="entry name" value="HEAT SHOCK PROTEIN 22-RELATED"/>
    <property type="match status" value="1"/>
</dbReference>
<dbReference type="PANTHER" id="PTHR45640">
    <property type="entry name" value="HEAT SHOCK PROTEIN HSP-12.2-RELATED"/>
    <property type="match status" value="1"/>
</dbReference>
<evidence type="ECO:0000256" key="2">
    <source>
        <dbReference type="PROSITE-ProRule" id="PRU00285"/>
    </source>
</evidence>
<dbReference type="GO" id="GO:0005634">
    <property type="term" value="C:nucleus"/>
    <property type="evidence" value="ECO:0007669"/>
    <property type="project" value="TreeGrafter"/>
</dbReference>
<evidence type="ECO:0000259" key="5">
    <source>
        <dbReference type="PROSITE" id="PS01031"/>
    </source>
</evidence>
<dbReference type="GO" id="GO:0051082">
    <property type="term" value="F:unfolded protein binding"/>
    <property type="evidence" value="ECO:0007669"/>
    <property type="project" value="TreeGrafter"/>
</dbReference>
<reference evidence="6 7" key="1">
    <citation type="submission" date="2020-04" db="EMBL/GenBank/DDBJ databases">
        <authorList>
            <person name="Wallbank WR R."/>
            <person name="Pardo Diaz C."/>
            <person name="Kozak K."/>
            <person name="Martin S."/>
            <person name="Jiggins C."/>
            <person name="Moest M."/>
            <person name="Warren A I."/>
            <person name="Byers J.R.P. K."/>
            <person name="Montejo-Kovacevich G."/>
            <person name="Yen C E."/>
        </authorList>
    </citation>
    <scope>NUCLEOTIDE SEQUENCE [LARGE SCALE GENOMIC DNA]</scope>
</reference>
<dbReference type="GO" id="GO:0005737">
    <property type="term" value="C:cytoplasm"/>
    <property type="evidence" value="ECO:0007669"/>
    <property type="project" value="TreeGrafter"/>
</dbReference>